<accession>A0A0D3DS33</accession>
<dbReference type="InterPro" id="IPR036691">
    <property type="entry name" value="Endo/exonu/phosph_ase_sf"/>
</dbReference>
<dbReference type="PANTHER" id="PTHR33710">
    <property type="entry name" value="BNAC02G09200D PROTEIN"/>
    <property type="match status" value="1"/>
</dbReference>
<protein>
    <recommendedName>
        <fullName evidence="1">Endonuclease/exonuclease/phosphatase domain-containing protein</fullName>
    </recommendedName>
</protein>
<dbReference type="STRING" id="109376.A0A0D3DS33"/>
<proteinExistence type="predicted"/>
<sequence>MDDPGVTILYADEHMIDIESTFEGHFIYMTFVYGDPVIRNRDLVWERLTRMSLNRNQAWFMIGDFNEITGNHEKRGGRRRPENSFLPFRTMLDNCGMLTFPYKGNSFSWVGRRRSGKVKCKLDRAVANEEWHSLFPATNVEFLQLWGSDHRPVLARIQSVYRRSKKSFRFDKRFLGKPGFKEAIVSGWGPFSEAHDMDFHHKVASCRRNIISWRKNNPTNSARLIEELKSKIDIAQEDDHTTLEELEDLRRQLITAFREEDEYWQQKSRTQWHRAGDRNTKFHHGITKQRRARNRVICIKDKEGRMVESDGGIEKVAVEYFQDLFSTSIPTDIFVIPKKYILDHWEALLAFIFLDCPFDFQLNQIDICRRI</sequence>
<evidence type="ECO:0000313" key="2">
    <source>
        <dbReference type="EnsemblPlants" id="Bo8g080410.1"/>
    </source>
</evidence>
<dbReference type="InterPro" id="IPR005135">
    <property type="entry name" value="Endo/exonuclease/phosphatase"/>
</dbReference>
<keyword evidence="3" id="KW-1185">Reference proteome</keyword>
<dbReference type="SUPFAM" id="SSF56219">
    <property type="entry name" value="DNase I-like"/>
    <property type="match status" value="1"/>
</dbReference>
<dbReference type="PANTHER" id="PTHR33710:SF71">
    <property type="entry name" value="ENDONUCLEASE_EXONUCLEASE_PHOSPHATASE DOMAIN-CONTAINING PROTEIN"/>
    <property type="match status" value="1"/>
</dbReference>
<dbReference type="eggNOG" id="KOG1075">
    <property type="taxonomic scope" value="Eukaryota"/>
</dbReference>
<dbReference type="Pfam" id="PF03372">
    <property type="entry name" value="Exo_endo_phos"/>
    <property type="match status" value="1"/>
</dbReference>
<reference evidence="2" key="2">
    <citation type="submission" date="2015-03" db="UniProtKB">
        <authorList>
            <consortium name="EnsemblPlants"/>
        </authorList>
    </citation>
    <scope>IDENTIFICATION</scope>
</reference>
<dbReference type="AlphaFoldDB" id="A0A0D3DS33"/>
<dbReference type="EnsemblPlants" id="Bo8g080410.1">
    <property type="protein sequence ID" value="Bo8g080410.1"/>
    <property type="gene ID" value="Bo8g080410"/>
</dbReference>
<dbReference type="GO" id="GO:0003824">
    <property type="term" value="F:catalytic activity"/>
    <property type="evidence" value="ECO:0007669"/>
    <property type="project" value="InterPro"/>
</dbReference>
<reference evidence="2 3" key="1">
    <citation type="journal article" date="2014" name="Genome Biol.">
        <title>Transcriptome and methylome profiling reveals relics of genome dominance in the mesopolyploid Brassica oleracea.</title>
        <authorList>
            <person name="Parkin I.A."/>
            <person name="Koh C."/>
            <person name="Tang H."/>
            <person name="Robinson S.J."/>
            <person name="Kagale S."/>
            <person name="Clarke W.E."/>
            <person name="Town C.D."/>
            <person name="Nixon J."/>
            <person name="Krishnakumar V."/>
            <person name="Bidwell S.L."/>
            <person name="Denoeud F."/>
            <person name="Belcram H."/>
            <person name="Links M.G."/>
            <person name="Just J."/>
            <person name="Clarke C."/>
            <person name="Bender T."/>
            <person name="Huebert T."/>
            <person name="Mason A.S."/>
            <person name="Pires J.C."/>
            <person name="Barker G."/>
            <person name="Moore J."/>
            <person name="Walley P.G."/>
            <person name="Manoli S."/>
            <person name="Batley J."/>
            <person name="Edwards D."/>
            <person name="Nelson M.N."/>
            <person name="Wang X."/>
            <person name="Paterson A.H."/>
            <person name="King G."/>
            <person name="Bancroft I."/>
            <person name="Chalhoub B."/>
            <person name="Sharpe A.G."/>
        </authorList>
    </citation>
    <scope>NUCLEOTIDE SEQUENCE</scope>
    <source>
        <strain evidence="2 3">cv. TO1000</strain>
    </source>
</reference>
<organism evidence="2 3">
    <name type="scientific">Brassica oleracea var. oleracea</name>
    <dbReference type="NCBI Taxonomy" id="109376"/>
    <lineage>
        <taxon>Eukaryota</taxon>
        <taxon>Viridiplantae</taxon>
        <taxon>Streptophyta</taxon>
        <taxon>Embryophyta</taxon>
        <taxon>Tracheophyta</taxon>
        <taxon>Spermatophyta</taxon>
        <taxon>Magnoliopsida</taxon>
        <taxon>eudicotyledons</taxon>
        <taxon>Gunneridae</taxon>
        <taxon>Pentapetalae</taxon>
        <taxon>rosids</taxon>
        <taxon>malvids</taxon>
        <taxon>Brassicales</taxon>
        <taxon>Brassicaceae</taxon>
        <taxon>Brassiceae</taxon>
        <taxon>Brassica</taxon>
    </lineage>
</organism>
<name>A0A0D3DS33_BRAOL</name>
<evidence type="ECO:0000313" key="3">
    <source>
        <dbReference type="Proteomes" id="UP000032141"/>
    </source>
</evidence>
<dbReference type="OMA" id="WISSDEC"/>
<dbReference type="Proteomes" id="UP000032141">
    <property type="component" value="Chromosome C8"/>
</dbReference>
<dbReference type="HOGENOM" id="CLU_746705_0_0_1"/>
<dbReference type="Gene3D" id="3.60.10.10">
    <property type="entry name" value="Endonuclease/exonuclease/phosphatase"/>
    <property type="match status" value="1"/>
</dbReference>
<feature type="domain" description="Endonuclease/exonuclease/phosphatase" evidence="1">
    <location>
        <begin position="13"/>
        <end position="150"/>
    </location>
</feature>
<evidence type="ECO:0000259" key="1">
    <source>
        <dbReference type="Pfam" id="PF03372"/>
    </source>
</evidence>
<dbReference type="Gramene" id="Bo8g080410.1">
    <property type="protein sequence ID" value="Bo8g080410.1"/>
    <property type="gene ID" value="Bo8g080410"/>
</dbReference>